<evidence type="ECO:0000259" key="5">
    <source>
        <dbReference type="Pfam" id="PF01343"/>
    </source>
</evidence>
<gene>
    <name evidence="6" type="ORF">AKJ08_1425</name>
</gene>
<dbReference type="InterPro" id="IPR004635">
    <property type="entry name" value="Pept_S49_SppA"/>
</dbReference>
<dbReference type="InterPro" id="IPR029045">
    <property type="entry name" value="ClpP/crotonase-like_dom_sf"/>
</dbReference>
<dbReference type="Gene3D" id="3.90.226.10">
    <property type="entry name" value="2-enoyl-CoA Hydratase, Chain A, domain 1"/>
    <property type="match status" value="2"/>
</dbReference>
<organism evidence="6 7">
    <name type="scientific">Vulgatibacter incomptus</name>
    <dbReference type="NCBI Taxonomy" id="1391653"/>
    <lineage>
        <taxon>Bacteria</taxon>
        <taxon>Pseudomonadati</taxon>
        <taxon>Myxococcota</taxon>
        <taxon>Myxococcia</taxon>
        <taxon>Myxococcales</taxon>
        <taxon>Cystobacterineae</taxon>
        <taxon>Vulgatibacteraceae</taxon>
        <taxon>Vulgatibacter</taxon>
    </lineage>
</organism>
<dbReference type="NCBIfam" id="TIGR00706">
    <property type="entry name" value="SppA_dom"/>
    <property type="match status" value="1"/>
</dbReference>
<dbReference type="SUPFAM" id="SSF52096">
    <property type="entry name" value="ClpP/crotonase"/>
    <property type="match status" value="1"/>
</dbReference>
<dbReference type="PATRIC" id="fig|1391653.3.peg.1496"/>
<dbReference type="PANTHER" id="PTHR42987:SF7">
    <property type="entry name" value="SIGNAL PEPTIDE PEPTIDASE SPPA-RELATED"/>
    <property type="match status" value="1"/>
</dbReference>
<dbReference type="STRING" id="1391653.AKJ08_1425"/>
<reference evidence="6 7" key="1">
    <citation type="submission" date="2015-08" db="EMBL/GenBank/DDBJ databases">
        <authorList>
            <person name="Babu N.S."/>
            <person name="Beckwith C.J."/>
            <person name="Beseler K.G."/>
            <person name="Brison A."/>
            <person name="Carone J.V."/>
            <person name="Caskin T.P."/>
            <person name="Diamond M."/>
            <person name="Durham M.E."/>
            <person name="Foxe J.M."/>
            <person name="Go M."/>
            <person name="Henderson B.A."/>
            <person name="Jones I.B."/>
            <person name="McGettigan J.A."/>
            <person name="Micheletti S.J."/>
            <person name="Nasrallah M.E."/>
            <person name="Ortiz D."/>
            <person name="Piller C.R."/>
            <person name="Privatt S.R."/>
            <person name="Schneider S.L."/>
            <person name="Sharp S."/>
            <person name="Smith T.C."/>
            <person name="Stanton J.D."/>
            <person name="Ullery H.E."/>
            <person name="Wilson R.J."/>
            <person name="Serrano M.G."/>
            <person name="Buck G."/>
            <person name="Lee V."/>
            <person name="Wang Y."/>
            <person name="Carvalho R."/>
            <person name="Voegtly L."/>
            <person name="Shi R."/>
            <person name="Duckworth R."/>
            <person name="Johnson A."/>
            <person name="Loviza R."/>
            <person name="Walstead R."/>
            <person name="Shah Z."/>
            <person name="Kiflezghi M."/>
            <person name="Wade K."/>
            <person name="Ball S.L."/>
            <person name="Bradley K.W."/>
            <person name="Asai D.J."/>
            <person name="Bowman C.A."/>
            <person name="Russell D.A."/>
            <person name="Pope W.H."/>
            <person name="Jacobs-Sera D."/>
            <person name="Hendrix R.W."/>
            <person name="Hatfull G.F."/>
        </authorList>
    </citation>
    <scope>NUCLEOTIDE SEQUENCE [LARGE SCALE GENOMIC DNA]</scope>
    <source>
        <strain evidence="6 7">DSM 27710</strain>
    </source>
</reference>
<dbReference type="Pfam" id="PF01343">
    <property type="entry name" value="Peptidase_S49"/>
    <property type="match status" value="1"/>
</dbReference>
<keyword evidence="7" id="KW-1185">Reference proteome</keyword>
<dbReference type="CDD" id="cd07023">
    <property type="entry name" value="S49_Sppa_N_C"/>
    <property type="match status" value="1"/>
</dbReference>
<dbReference type="GO" id="GO:0006508">
    <property type="term" value="P:proteolysis"/>
    <property type="evidence" value="ECO:0007669"/>
    <property type="project" value="UniProtKB-KW"/>
</dbReference>
<dbReference type="InterPro" id="IPR002142">
    <property type="entry name" value="Peptidase_S49"/>
</dbReference>
<evidence type="ECO:0000313" key="6">
    <source>
        <dbReference type="EMBL" id="AKU91038.1"/>
    </source>
</evidence>
<comment type="similarity">
    <text evidence="1">Belongs to the peptidase S49 family.</text>
</comment>
<dbReference type="InterPro" id="IPR047272">
    <property type="entry name" value="S49_SppA_C"/>
</dbReference>
<evidence type="ECO:0000256" key="1">
    <source>
        <dbReference type="ARBA" id="ARBA00008683"/>
    </source>
</evidence>
<evidence type="ECO:0000256" key="4">
    <source>
        <dbReference type="ARBA" id="ARBA00022825"/>
    </source>
</evidence>
<dbReference type="PANTHER" id="PTHR42987">
    <property type="entry name" value="PEPTIDASE S49"/>
    <property type="match status" value="1"/>
</dbReference>
<proteinExistence type="inferred from homology"/>
<accession>A0A0K1PBX3</accession>
<evidence type="ECO:0000313" key="7">
    <source>
        <dbReference type="Proteomes" id="UP000055590"/>
    </source>
</evidence>
<dbReference type="AlphaFoldDB" id="A0A0K1PBX3"/>
<dbReference type="RefSeq" id="WP_050725409.1">
    <property type="nucleotide sequence ID" value="NZ_CP012332.1"/>
</dbReference>
<name>A0A0K1PBX3_9BACT</name>
<dbReference type="EMBL" id="CP012332">
    <property type="protein sequence ID" value="AKU91038.1"/>
    <property type="molecule type" value="Genomic_DNA"/>
</dbReference>
<protein>
    <submittedName>
        <fullName evidence="6">Signal peptide peptidase SppA, 36K type</fullName>
    </submittedName>
</protein>
<dbReference type="Proteomes" id="UP000055590">
    <property type="component" value="Chromosome"/>
</dbReference>
<evidence type="ECO:0000256" key="3">
    <source>
        <dbReference type="ARBA" id="ARBA00022801"/>
    </source>
</evidence>
<keyword evidence="2" id="KW-0645">Protease</keyword>
<feature type="domain" description="Peptidase S49" evidence="5">
    <location>
        <begin position="99"/>
        <end position="249"/>
    </location>
</feature>
<dbReference type="GO" id="GO:0008236">
    <property type="term" value="F:serine-type peptidase activity"/>
    <property type="evidence" value="ECO:0007669"/>
    <property type="project" value="UniProtKB-KW"/>
</dbReference>
<evidence type="ECO:0000256" key="2">
    <source>
        <dbReference type="ARBA" id="ARBA00022670"/>
    </source>
</evidence>
<sequence length="306" mass="32292">MDKRAAIVLGVIFGGLFLALFGFLILAFSVAGGAGAGKLGAGNVGVVEVKGPITDAEDEVKALHDFLEEDRIKAVVVRVNSPGGAVGPSQEIHAEIRRLAEEKPVVVSMGDVAASGGYYLAVAADKIVANPGTLTGSIGVITQFPNVTAIAEKIGFQMNTVKSGAAKDIGNPFRPFTEADRKVFEGLVDDVYRQFVGAVVEGRKLPEEQVKAIADGRVLTGEQALQAGLIDQLGNFNDAVDLAAELAGIEGKPKLVYPEKEEPLSLHRLLRASVREGVRAVADELRLQLRSETSAAPRVEFRLPGT</sequence>
<keyword evidence="3" id="KW-0378">Hydrolase</keyword>
<keyword evidence="4" id="KW-0720">Serine protease</keyword>
<dbReference type="OrthoDB" id="9764363at2"/>
<dbReference type="KEGG" id="vin:AKJ08_1425"/>